<proteinExistence type="predicted"/>
<dbReference type="AlphaFoldDB" id="A0A1V4HKD0"/>
<keyword evidence="2" id="KW-0808">Transferase</keyword>
<organism evidence="2 3">
    <name type="scientific">Paenibacillus ferrarius</name>
    <dbReference type="NCBI Taxonomy" id="1469647"/>
    <lineage>
        <taxon>Bacteria</taxon>
        <taxon>Bacillati</taxon>
        <taxon>Bacillota</taxon>
        <taxon>Bacilli</taxon>
        <taxon>Bacillales</taxon>
        <taxon>Paenibacillaceae</taxon>
        <taxon>Paenibacillus</taxon>
    </lineage>
</organism>
<dbReference type="Proteomes" id="UP000190626">
    <property type="component" value="Unassembled WGS sequence"/>
</dbReference>
<accession>A0A1V4HKD0</accession>
<dbReference type="Pfam" id="PF00535">
    <property type="entry name" value="Glycos_transf_2"/>
    <property type="match status" value="1"/>
</dbReference>
<feature type="domain" description="Glycosyltransferase 2-like" evidence="1">
    <location>
        <begin position="11"/>
        <end position="179"/>
    </location>
</feature>
<dbReference type="Gene3D" id="3.90.550.10">
    <property type="entry name" value="Spore Coat Polysaccharide Biosynthesis Protein SpsA, Chain A"/>
    <property type="match status" value="1"/>
</dbReference>
<dbReference type="PANTHER" id="PTHR43685:SF2">
    <property type="entry name" value="GLYCOSYLTRANSFERASE 2-LIKE DOMAIN-CONTAINING PROTEIN"/>
    <property type="match status" value="1"/>
</dbReference>
<protein>
    <submittedName>
        <fullName evidence="2">Glycosyl transferase</fullName>
    </submittedName>
</protein>
<dbReference type="STRING" id="1469647.BC351_03550"/>
<keyword evidence="3" id="KW-1185">Reference proteome</keyword>
<dbReference type="InterPro" id="IPR050834">
    <property type="entry name" value="Glycosyltransf_2"/>
</dbReference>
<dbReference type="GO" id="GO:0016740">
    <property type="term" value="F:transferase activity"/>
    <property type="evidence" value="ECO:0007669"/>
    <property type="project" value="UniProtKB-KW"/>
</dbReference>
<dbReference type="PANTHER" id="PTHR43685">
    <property type="entry name" value="GLYCOSYLTRANSFERASE"/>
    <property type="match status" value="1"/>
</dbReference>
<dbReference type="RefSeq" id="WP_079412979.1">
    <property type="nucleotide sequence ID" value="NZ_MBTG01000012.1"/>
</dbReference>
<evidence type="ECO:0000313" key="2">
    <source>
        <dbReference type="EMBL" id="OPH57607.1"/>
    </source>
</evidence>
<name>A0A1V4HKD0_9BACL</name>
<dbReference type="InterPro" id="IPR029044">
    <property type="entry name" value="Nucleotide-diphossugar_trans"/>
</dbReference>
<sequence>MVRNPSKPRVSIVICTYNRADLLHITLESLTQLEDMAQAEILIVDNNSTDHTLDIANSFIHRHVGILNVHYVFEAKQGLSAARNNGIETAQGEIVAFLDDDAIPCKGWIRTMLTTFDSRSDIDALGGRIRPIFESKRPAWLIPGLELPYTIVDLGENVRTYPTTLHPFGANMAIRKSFLVNHLFPTHLGRIGSLLLSGEESWLFGEMKKAGKGILYHPSLIVDHFIPDSRLTEEWIKKRYYYQGVTNGSMHKGYFAKLVLLGKVAAKVLYIAVEALFARTVGSKLLVTCRMESIRGTLDTLRKRRKMQLTR</sequence>
<dbReference type="OrthoDB" id="153025at2"/>
<reference evidence="3" key="1">
    <citation type="submission" date="2016-07" db="EMBL/GenBank/DDBJ databases">
        <authorList>
            <person name="Florea S."/>
            <person name="Webb J.S."/>
            <person name="Jaromczyk J."/>
            <person name="Schardl C.L."/>
        </authorList>
    </citation>
    <scope>NUCLEOTIDE SEQUENCE [LARGE SCALE GENOMIC DNA]</scope>
    <source>
        <strain evidence="3">CY1</strain>
    </source>
</reference>
<evidence type="ECO:0000313" key="3">
    <source>
        <dbReference type="Proteomes" id="UP000190626"/>
    </source>
</evidence>
<dbReference type="InterPro" id="IPR001173">
    <property type="entry name" value="Glyco_trans_2-like"/>
</dbReference>
<evidence type="ECO:0000259" key="1">
    <source>
        <dbReference type="Pfam" id="PF00535"/>
    </source>
</evidence>
<comment type="caution">
    <text evidence="2">The sequence shown here is derived from an EMBL/GenBank/DDBJ whole genome shotgun (WGS) entry which is preliminary data.</text>
</comment>
<dbReference type="EMBL" id="MBTG01000012">
    <property type="protein sequence ID" value="OPH57607.1"/>
    <property type="molecule type" value="Genomic_DNA"/>
</dbReference>
<dbReference type="CDD" id="cd00761">
    <property type="entry name" value="Glyco_tranf_GTA_type"/>
    <property type="match status" value="1"/>
</dbReference>
<gene>
    <name evidence="2" type="ORF">BC351_03550</name>
</gene>
<dbReference type="SUPFAM" id="SSF53448">
    <property type="entry name" value="Nucleotide-diphospho-sugar transferases"/>
    <property type="match status" value="1"/>
</dbReference>